<protein>
    <submittedName>
        <fullName evidence="2">DUF983 domain-containing protein</fullName>
    </submittedName>
</protein>
<evidence type="ECO:0000256" key="1">
    <source>
        <dbReference type="SAM" id="Phobius"/>
    </source>
</evidence>
<comment type="caution">
    <text evidence="2">The sequence shown here is derived from an EMBL/GenBank/DDBJ whole genome shotgun (WGS) entry which is preliminary data.</text>
</comment>
<dbReference type="EMBL" id="JAAAPO010000003">
    <property type="protein sequence ID" value="NBC36477.1"/>
    <property type="molecule type" value="Genomic_DNA"/>
</dbReference>
<keyword evidence="1" id="KW-0812">Transmembrane</keyword>
<dbReference type="InterPro" id="IPR009325">
    <property type="entry name" value="DUF983"/>
</dbReference>
<organism evidence="2 3">
    <name type="scientific">Novosphingobium ovatum</name>
    <dbReference type="NCBI Taxonomy" id="1908523"/>
    <lineage>
        <taxon>Bacteria</taxon>
        <taxon>Pseudomonadati</taxon>
        <taxon>Pseudomonadota</taxon>
        <taxon>Alphaproteobacteria</taxon>
        <taxon>Sphingomonadales</taxon>
        <taxon>Sphingomonadaceae</taxon>
        <taxon>Novosphingobium</taxon>
    </lineage>
</organism>
<feature type="transmembrane region" description="Helical" evidence="1">
    <location>
        <begin position="100"/>
        <end position="119"/>
    </location>
</feature>
<keyword evidence="3" id="KW-1185">Reference proteome</keyword>
<accession>A0ABW9XD49</accession>
<dbReference type="Proteomes" id="UP000753724">
    <property type="component" value="Unassembled WGS sequence"/>
</dbReference>
<keyword evidence="1" id="KW-1133">Transmembrane helix</keyword>
<sequence length="141" mass="14450">MCASTSGATGVSRLTDPHSHGDVTARPGIASVALFGVCPRCGARGLFRGVAQFAPACGRCGLDYAAFNVGDGPAAFLTFGVGALAAVVAAWLALSVDPPVWVYVAVLVPLVVGPTLWGLRLCKGALLAAEYKRRAAEHRAQ</sequence>
<evidence type="ECO:0000313" key="3">
    <source>
        <dbReference type="Proteomes" id="UP000753724"/>
    </source>
</evidence>
<feature type="transmembrane region" description="Helical" evidence="1">
    <location>
        <begin position="74"/>
        <end position="94"/>
    </location>
</feature>
<reference evidence="3" key="1">
    <citation type="submission" date="2020-01" db="EMBL/GenBank/DDBJ databases">
        <title>Sphingomonas sp. strain CSW-10.</title>
        <authorList>
            <person name="Chen W.-M."/>
        </authorList>
    </citation>
    <scope>NUCLEOTIDE SEQUENCE [LARGE SCALE GENOMIC DNA]</scope>
    <source>
        <strain evidence="3">FSY-8</strain>
    </source>
</reference>
<evidence type="ECO:0000313" key="2">
    <source>
        <dbReference type="EMBL" id="NBC36477.1"/>
    </source>
</evidence>
<gene>
    <name evidence="2" type="ORF">GTZ99_07905</name>
</gene>
<name>A0ABW9XD49_9SPHN</name>
<proteinExistence type="predicted"/>
<keyword evidence="1" id="KW-0472">Membrane</keyword>
<dbReference type="Pfam" id="PF06170">
    <property type="entry name" value="DUF983"/>
    <property type="match status" value="1"/>
</dbReference>